<keyword evidence="2" id="KW-1185">Reference proteome</keyword>
<accession>B2IFT5</accession>
<proteinExistence type="predicted"/>
<reference evidence="2" key="1">
    <citation type="submission" date="2008-03" db="EMBL/GenBank/DDBJ databases">
        <title>Complete sequence of chromosome of Beijerinckia indica subsp. indica ATCC 9039.</title>
        <authorList>
            <consortium name="US DOE Joint Genome Institute"/>
            <person name="Copeland A."/>
            <person name="Lucas S."/>
            <person name="Lapidus A."/>
            <person name="Glavina del Rio T."/>
            <person name="Dalin E."/>
            <person name="Tice H."/>
            <person name="Bruce D."/>
            <person name="Goodwin L."/>
            <person name="Pitluck S."/>
            <person name="LaButti K."/>
            <person name="Schmutz J."/>
            <person name="Larimer F."/>
            <person name="Land M."/>
            <person name="Hauser L."/>
            <person name="Kyrpides N."/>
            <person name="Mikhailova N."/>
            <person name="Dunfield P.F."/>
            <person name="Dedysh S.N."/>
            <person name="Liesack W."/>
            <person name="Saw J.H."/>
            <person name="Alam M."/>
            <person name="Chen Y."/>
            <person name="Murrell J.C."/>
            <person name="Richardson P."/>
        </authorList>
    </citation>
    <scope>NUCLEOTIDE SEQUENCE [LARGE SCALE GENOMIC DNA]</scope>
    <source>
        <strain evidence="2">ATCC 9039 / DSM 1715 / NCIMB 8712</strain>
    </source>
</reference>
<dbReference type="OrthoDB" id="9180681at2"/>
<dbReference type="KEGG" id="bid:Bind_0646"/>
<dbReference type="HOGENOM" id="CLU_1444917_0_0_5"/>
<organism evidence="1 2">
    <name type="scientific">Beijerinckia indica subsp. indica (strain ATCC 9039 / DSM 1715 / NCIMB 8712)</name>
    <dbReference type="NCBI Taxonomy" id="395963"/>
    <lineage>
        <taxon>Bacteria</taxon>
        <taxon>Pseudomonadati</taxon>
        <taxon>Pseudomonadota</taxon>
        <taxon>Alphaproteobacteria</taxon>
        <taxon>Hyphomicrobiales</taxon>
        <taxon>Beijerinckiaceae</taxon>
        <taxon>Beijerinckia</taxon>
    </lineage>
</organism>
<dbReference type="AlphaFoldDB" id="B2IFT5"/>
<name>B2IFT5_BEII9</name>
<reference evidence="1 2" key="2">
    <citation type="journal article" date="2010" name="J. Bacteriol.">
        <title>Complete genome sequence of Beijerinckia indica subsp. indica.</title>
        <authorList>
            <person name="Tamas I."/>
            <person name="Dedysh S.N."/>
            <person name="Liesack W."/>
            <person name="Stott M.B."/>
            <person name="Alam M."/>
            <person name="Murrell J.C."/>
            <person name="Dunfield P.F."/>
        </authorList>
    </citation>
    <scope>NUCLEOTIDE SEQUENCE [LARGE SCALE GENOMIC DNA]</scope>
    <source>
        <strain evidence="2">ATCC 9039 / DSM 1715 / NCIMB 8712</strain>
    </source>
</reference>
<evidence type="ECO:0000313" key="1">
    <source>
        <dbReference type="EMBL" id="ACB94296.1"/>
    </source>
</evidence>
<sequence>MVSNEKARAALTAHPLPESPWIEVTDEAILIKAGFSEQLLQLLRWVPKVQWRPDKRYWVVPLSGAETVRAVLPEITRLSELTLPGKGKSVVSETPHSDEEMFREAARLLFGAEWQRETALALGRNETELARWLLGEHAFGDADELLRDMLALMRQRASRIEEEADRFQAALERRTAGVQPANP</sequence>
<dbReference type="eggNOG" id="ENOG5031HNY">
    <property type="taxonomic scope" value="Bacteria"/>
</dbReference>
<gene>
    <name evidence="1" type="ordered locus">Bind_0646</name>
</gene>
<protein>
    <submittedName>
        <fullName evidence="1">Uncharacterized protein</fullName>
    </submittedName>
</protein>
<dbReference type="RefSeq" id="WP_012383654.1">
    <property type="nucleotide sequence ID" value="NC_010581.1"/>
</dbReference>
<dbReference type="EMBL" id="CP001016">
    <property type="protein sequence ID" value="ACB94296.1"/>
    <property type="molecule type" value="Genomic_DNA"/>
</dbReference>
<evidence type="ECO:0000313" key="2">
    <source>
        <dbReference type="Proteomes" id="UP000001695"/>
    </source>
</evidence>
<dbReference type="Proteomes" id="UP000001695">
    <property type="component" value="Chromosome"/>
</dbReference>